<evidence type="ECO:0000256" key="6">
    <source>
        <dbReference type="ARBA" id="ARBA00023125"/>
    </source>
</evidence>
<dbReference type="GO" id="GO:0000976">
    <property type="term" value="F:transcription cis-regulatory region binding"/>
    <property type="evidence" value="ECO:0007669"/>
    <property type="project" value="TreeGrafter"/>
</dbReference>
<feature type="binding site" evidence="9">
    <location>
        <position position="102"/>
    </location>
    <ligand>
        <name>Fe cation</name>
        <dbReference type="ChEBI" id="CHEBI:24875"/>
    </ligand>
</feature>
<feature type="binding site" evidence="9">
    <location>
        <position position="140"/>
    </location>
    <ligand>
        <name>Fe cation</name>
        <dbReference type="ChEBI" id="CHEBI:24875"/>
    </ligand>
</feature>
<evidence type="ECO:0000256" key="1">
    <source>
        <dbReference type="ARBA" id="ARBA00007957"/>
    </source>
</evidence>
<dbReference type="GO" id="GO:0008270">
    <property type="term" value="F:zinc ion binding"/>
    <property type="evidence" value="ECO:0007669"/>
    <property type="project" value="TreeGrafter"/>
</dbReference>
<sequence length="155" mass="18041">MEEGLGVQESKTFESICNLLRNHSYKVTPQRQTILQTFMEHVDRHLSAEEVYMLVKHQNPEIGLATVYRTLDILAEIGVLLKNDFGDGRSRYEFSRKDEHHHHHHLICLSCGSVSEFDDDLLESLEAVITKRTQFKVMDHDLKFYGYCNKCEEAL</sequence>
<feature type="binding site" evidence="8">
    <location>
        <position position="148"/>
    </location>
    <ligand>
        <name>Zn(2+)</name>
        <dbReference type="ChEBI" id="CHEBI:29105"/>
    </ligand>
</feature>
<dbReference type="PANTHER" id="PTHR33202">
    <property type="entry name" value="ZINC UPTAKE REGULATION PROTEIN"/>
    <property type="match status" value="1"/>
</dbReference>
<dbReference type="EMBL" id="SPQQ01000006">
    <property type="protein sequence ID" value="TGE36826.1"/>
    <property type="molecule type" value="Genomic_DNA"/>
</dbReference>
<dbReference type="Gene3D" id="3.30.1490.190">
    <property type="match status" value="1"/>
</dbReference>
<proteinExistence type="inferred from homology"/>
<dbReference type="InterPro" id="IPR002481">
    <property type="entry name" value="FUR"/>
</dbReference>
<organism evidence="10 11">
    <name type="scientific">Desulfosporosinus fructosivorans</name>
    <dbReference type="NCBI Taxonomy" id="2018669"/>
    <lineage>
        <taxon>Bacteria</taxon>
        <taxon>Bacillati</taxon>
        <taxon>Bacillota</taxon>
        <taxon>Clostridia</taxon>
        <taxon>Eubacteriales</taxon>
        <taxon>Desulfitobacteriaceae</taxon>
        <taxon>Desulfosporosinus</taxon>
    </lineage>
</organism>
<dbReference type="SUPFAM" id="SSF46785">
    <property type="entry name" value="Winged helix' DNA-binding domain"/>
    <property type="match status" value="1"/>
</dbReference>
<protein>
    <submittedName>
        <fullName evidence="10">Transcriptional repressor</fullName>
    </submittedName>
</protein>
<keyword evidence="11" id="KW-1185">Reference proteome</keyword>
<name>A0A4Z0R5B3_9FIRM</name>
<keyword evidence="2" id="KW-0678">Repressor</keyword>
<comment type="cofactor">
    <cofactor evidence="9">
        <name>Mn(2+)</name>
        <dbReference type="ChEBI" id="CHEBI:29035"/>
    </cofactor>
    <cofactor evidence="9">
        <name>Fe(2+)</name>
        <dbReference type="ChEBI" id="CHEBI:29033"/>
    </cofactor>
    <text evidence="9">Binds 1 Mn(2+) or Fe(2+) ion per subunit.</text>
</comment>
<evidence type="ECO:0000256" key="7">
    <source>
        <dbReference type="ARBA" id="ARBA00023163"/>
    </source>
</evidence>
<dbReference type="GO" id="GO:0003700">
    <property type="term" value="F:DNA-binding transcription factor activity"/>
    <property type="evidence" value="ECO:0007669"/>
    <property type="project" value="InterPro"/>
</dbReference>
<dbReference type="Pfam" id="PF01475">
    <property type="entry name" value="FUR"/>
    <property type="match status" value="1"/>
</dbReference>
<keyword evidence="9" id="KW-0408">Iron</keyword>
<evidence type="ECO:0000313" key="11">
    <source>
        <dbReference type="Proteomes" id="UP000298460"/>
    </source>
</evidence>
<evidence type="ECO:0000256" key="3">
    <source>
        <dbReference type="ARBA" id="ARBA00022723"/>
    </source>
</evidence>
<dbReference type="FunFam" id="1.10.10.10:FF:000051">
    <property type="entry name" value="Fur family transcriptional regulator"/>
    <property type="match status" value="1"/>
</dbReference>
<evidence type="ECO:0000256" key="8">
    <source>
        <dbReference type="PIRSR" id="PIRSR602481-1"/>
    </source>
</evidence>
<dbReference type="Proteomes" id="UP000298460">
    <property type="component" value="Unassembled WGS sequence"/>
</dbReference>
<comment type="cofactor">
    <cofactor evidence="8">
        <name>Zn(2+)</name>
        <dbReference type="ChEBI" id="CHEBI:29105"/>
    </cofactor>
    <text evidence="8">Binds 1 zinc ion per subunit.</text>
</comment>
<feature type="binding site" evidence="8">
    <location>
        <position position="151"/>
    </location>
    <ligand>
        <name>Zn(2+)</name>
        <dbReference type="ChEBI" id="CHEBI:29105"/>
    </ligand>
</feature>
<dbReference type="GO" id="GO:1900376">
    <property type="term" value="P:regulation of secondary metabolite biosynthetic process"/>
    <property type="evidence" value="ECO:0007669"/>
    <property type="project" value="TreeGrafter"/>
</dbReference>
<keyword evidence="6" id="KW-0238">DNA-binding</keyword>
<evidence type="ECO:0000256" key="9">
    <source>
        <dbReference type="PIRSR" id="PIRSR602481-2"/>
    </source>
</evidence>
<dbReference type="AlphaFoldDB" id="A0A4Z0R5B3"/>
<feature type="binding site" evidence="8">
    <location>
        <position position="108"/>
    </location>
    <ligand>
        <name>Zn(2+)</name>
        <dbReference type="ChEBI" id="CHEBI:29105"/>
    </ligand>
</feature>
<feature type="binding site" evidence="9">
    <location>
        <position position="123"/>
    </location>
    <ligand>
        <name>Fe cation</name>
        <dbReference type="ChEBI" id="CHEBI:24875"/>
    </ligand>
</feature>
<keyword evidence="5" id="KW-0805">Transcription regulation</keyword>
<dbReference type="InterPro" id="IPR036388">
    <property type="entry name" value="WH-like_DNA-bd_sf"/>
</dbReference>
<dbReference type="RefSeq" id="WP_135548847.1">
    <property type="nucleotide sequence ID" value="NZ_SPQQ01000006.1"/>
</dbReference>
<dbReference type="InterPro" id="IPR043135">
    <property type="entry name" value="Fur_C"/>
</dbReference>
<dbReference type="Gene3D" id="1.10.10.10">
    <property type="entry name" value="Winged helix-like DNA-binding domain superfamily/Winged helix DNA-binding domain"/>
    <property type="match status" value="1"/>
</dbReference>
<dbReference type="OrthoDB" id="8659436at2"/>
<comment type="caution">
    <text evidence="10">The sequence shown here is derived from an EMBL/GenBank/DDBJ whole genome shotgun (WGS) entry which is preliminary data.</text>
</comment>
<reference evidence="10 11" key="1">
    <citation type="submission" date="2019-03" db="EMBL/GenBank/DDBJ databases">
        <title>Draft Genome Sequence of Desulfosporosinus fructosivorans Strain 63.6F, Isolated from Marine Sediment in the Baltic Sea.</title>
        <authorList>
            <person name="Hausmann B."/>
            <person name="Vandieken V."/>
            <person name="Pjevac P."/>
            <person name="Schreck K."/>
            <person name="Herbold C.W."/>
            <person name="Loy A."/>
        </authorList>
    </citation>
    <scope>NUCLEOTIDE SEQUENCE [LARGE SCALE GENOMIC DNA]</scope>
    <source>
        <strain evidence="10 11">63.6F</strain>
    </source>
</reference>
<feature type="binding site" evidence="8">
    <location>
        <position position="111"/>
    </location>
    <ligand>
        <name>Zn(2+)</name>
        <dbReference type="ChEBI" id="CHEBI:29105"/>
    </ligand>
</feature>
<dbReference type="InterPro" id="IPR036390">
    <property type="entry name" value="WH_DNA-bd_sf"/>
</dbReference>
<keyword evidence="7" id="KW-0804">Transcription</keyword>
<dbReference type="GO" id="GO:0045892">
    <property type="term" value="P:negative regulation of DNA-templated transcription"/>
    <property type="evidence" value="ECO:0007669"/>
    <property type="project" value="TreeGrafter"/>
</dbReference>
<accession>A0A4Z0R5B3</accession>
<evidence type="ECO:0000256" key="4">
    <source>
        <dbReference type="ARBA" id="ARBA00022833"/>
    </source>
</evidence>
<evidence type="ECO:0000256" key="5">
    <source>
        <dbReference type="ARBA" id="ARBA00023015"/>
    </source>
</evidence>
<dbReference type="CDD" id="cd07153">
    <property type="entry name" value="Fur_like"/>
    <property type="match status" value="1"/>
</dbReference>
<evidence type="ECO:0000256" key="2">
    <source>
        <dbReference type="ARBA" id="ARBA00022491"/>
    </source>
</evidence>
<keyword evidence="4 8" id="KW-0862">Zinc</keyword>
<evidence type="ECO:0000313" key="10">
    <source>
        <dbReference type="EMBL" id="TGE36826.1"/>
    </source>
</evidence>
<gene>
    <name evidence="10" type="ORF">E4K67_17115</name>
</gene>
<keyword evidence="3 8" id="KW-0479">Metal-binding</keyword>
<comment type="similarity">
    <text evidence="1">Belongs to the Fur family.</text>
</comment>
<dbReference type="PANTHER" id="PTHR33202:SF7">
    <property type="entry name" value="FERRIC UPTAKE REGULATION PROTEIN"/>
    <property type="match status" value="1"/>
</dbReference>